<protein>
    <submittedName>
        <fullName evidence="2">Uncharacterized protein</fullName>
    </submittedName>
</protein>
<proteinExistence type="predicted"/>
<keyword evidence="3" id="KW-1185">Reference proteome</keyword>
<dbReference type="EMBL" id="JAERUA010000014">
    <property type="protein sequence ID" value="KAI1890251.1"/>
    <property type="molecule type" value="Genomic_DNA"/>
</dbReference>
<evidence type="ECO:0000313" key="2">
    <source>
        <dbReference type="EMBL" id="KAI1890251.1"/>
    </source>
</evidence>
<gene>
    <name evidence="2" type="ORF">AGOR_G00151790</name>
</gene>
<dbReference type="Proteomes" id="UP000829720">
    <property type="component" value="Unassembled WGS sequence"/>
</dbReference>
<accession>A0A8T3D182</accession>
<feature type="compositionally biased region" description="Basic and acidic residues" evidence="1">
    <location>
        <begin position="35"/>
        <end position="45"/>
    </location>
</feature>
<feature type="region of interest" description="Disordered" evidence="1">
    <location>
        <begin position="24"/>
        <end position="46"/>
    </location>
</feature>
<evidence type="ECO:0000256" key="1">
    <source>
        <dbReference type="SAM" id="MobiDB-lite"/>
    </source>
</evidence>
<name>A0A8T3D182_9TELE</name>
<dbReference type="OrthoDB" id="2333662at2759"/>
<comment type="caution">
    <text evidence="2">The sequence shown here is derived from an EMBL/GenBank/DDBJ whole genome shotgun (WGS) entry which is preliminary data.</text>
</comment>
<evidence type="ECO:0000313" key="3">
    <source>
        <dbReference type="Proteomes" id="UP000829720"/>
    </source>
</evidence>
<organism evidence="2 3">
    <name type="scientific">Albula goreensis</name>
    <dbReference type="NCBI Taxonomy" id="1534307"/>
    <lineage>
        <taxon>Eukaryota</taxon>
        <taxon>Metazoa</taxon>
        <taxon>Chordata</taxon>
        <taxon>Craniata</taxon>
        <taxon>Vertebrata</taxon>
        <taxon>Euteleostomi</taxon>
        <taxon>Actinopterygii</taxon>
        <taxon>Neopterygii</taxon>
        <taxon>Teleostei</taxon>
        <taxon>Albuliformes</taxon>
        <taxon>Albulidae</taxon>
        <taxon>Albula</taxon>
    </lineage>
</organism>
<dbReference type="AlphaFoldDB" id="A0A8T3D182"/>
<reference evidence="2" key="1">
    <citation type="submission" date="2021-01" db="EMBL/GenBank/DDBJ databases">
        <authorList>
            <person name="Zahm M."/>
            <person name="Roques C."/>
            <person name="Cabau C."/>
            <person name="Klopp C."/>
            <person name="Donnadieu C."/>
            <person name="Jouanno E."/>
            <person name="Lampietro C."/>
            <person name="Louis A."/>
            <person name="Herpin A."/>
            <person name="Echchiki A."/>
            <person name="Berthelot C."/>
            <person name="Parey E."/>
            <person name="Roest-Crollius H."/>
            <person name="Braasch I."/>
            <person name="Postlethwait J."/>
            <person name="Bobe J."/>
            <person name="Montfort J."/>
            <person name="Bouchez O."/>
            <person name="Begum T."/>
            <person name="Mejri S."/>
            <person name="Adams A."/>
            <person name="Chen W.-J."/>
            <person name="Guiguen Y."/>
        </authorList>
    </citation>
    <scope>NUCLEOTIDE SEQUENCE</scope>
    <source>
        <tissue evidence="2">Blood</tissue>
    </source>
</reference>
<sequence length="132" mass="13113">MASKAQGPYANASMYSFKETPGVGAKAEAGVGRARRSEGRMEVEARGPNAAASAAVSLTGAEAMARAELAGASATAGPLNLKVGLGVDTGASIGPGGVEAKVLGCGFTVGPKISMSLFGNEFGFSLWSKDSK</sequence>